<evidence type="ECO:0000256" key="5">
    <source>
        <dbReference type="ARBA" id="ARBA00022792"/>
    </source>
</evidence>
<keyword evidence="4 10" id="KW-0812">Transmembrane</keyword>
<sequence>MPGLLRGVLSARPLVRRWGITQRAGITTKPAKDPVGASETVIGLTAFMVSILAPAGWVLANLESYKKRD</sequence>
<dbReference type="CTD" id="1351"/>
<keyword evidence="9 10" id="KW-0472">Membrane</keyword>
<dbReference type="Ensembl" id="ENSPKIT00000027341.1">
    <property type="protein sequence ID" value="ENSPKIP00000003380.1"/>
    <property type="gene ID" value="ENSPKIG00000020907.1"/>
</dbReference>
<evidence type="ECO:0000256" key="9">
    <source>
        <dbReference type="ARBA" id="ARBA00023136"/>
    </source>
</evidence>
<dbReference type="OrthoDB" id="8931496at2759"/>
<organism evidence="11 12">
    <name type="scientific">Paramormyrops kingsleyae</name>
    <dbReference type="NCBI Taxonomy" id="1676925"/>
    <lineage>
        <taxon>Eukaryota</taxon>
        <taxon>Metazoa</taxon>
        <taxon>Chordata</taxon>
        <taxon>Craniata</taxon>
        <taxon>Vertebrata</taxon>
        <taxon>Euteleostomi</taxon>
        <taxon>Actinopterygii</taxon>
        <taxon>Neopterygii</taxon>
        <taxon>Teleostei</taxon>
        <taxon>Osteoglossocephala</taxon>
        <taxon>Osteoglossomorpha</taxon>
        <taxon>Osteoglossiformes</taxon>
        <taxon>Mormyridae</taxon>
        <taxon>Paramormyrops</taxon>
    </lineage>
</organism>
<dbReference type="RefSeq" id="XP_023680591.1">
    <property type="nucleotide sequence ID" value="XM_023824823.2"/>
</dbReference>
<dbReference type="FunFam" id="4.10.81.10:FF:000001">
    <property type="entry name" value="Cytochrome c oxidase subunit 8B, mitochondrial"/>
    <property type="match status" value="1"/>
</dbReference>
<evidence type="ECO:0000256" key="8">
    <source>
        <dbReference type="ARBA" id="ARBA00023128"/>
    </source>
</evidence>
<keyword evidence="5" id="KW-0999">Mitochondrion inner membrane</keyword>
<dbReference type="GO" id="GO:0006123">
    <property type="term" value="P:mitochondrial electron transport, cytochrome c to oxygen"/>
    <property type="evidence" value="ECO:0007669"/>
    <property type="project" value="InterPro"/>
</dbReference>
<dbReference type="Gene3D" id="4.10.81.10">
    <property type="entry name" value="Cytochrome c oxidase, subunit 8"/>
    <property type="match status" value="1"/>
</dbReference>
<evidence type="ECO:0000256" key="6">
    <source>
        <dbReference type="ARBA" id="ARBA00022946"/>
    </source>
</evidence>
<evidence type="ECO:0000256" key="10">
    <source>
        <dbReference type="SAM" id="Phobius"/>
    </source>
</evidence>
<dbReference type="GO" id="GO:0045277">
    <property type="term" value="C:respiratory chain complex IV"/>
    <property type="evidence" value="ECO:0007669"/>
    <property type="project" value="InterPro"/>
</dbReference>
<comment type="pathway">
    <text evidence="2">Energy metabolism; oxidative phosphorylation.</text>
</comment>
<keyword evidence="8" id="KW-0496">Mitochondrion</keyword>
<dbReference type="Pfam" id="PF02285">
    <property type="entry name" value="COX8"/>
    <property type="match status" value="1"/>
</dbReference>
<comment type="subcellular location">
    <subcellularLocation>
        <location evidence="1">Mitochondrion inner membrane</location>
        <topology evidence="1">Single-pass membrane protein</topology>
    </subcellularLocation>
</comment>
<evidence type="ECO:0000256" key="2">
    <source>
        <dbReference type="ARBA" id="ARBA00004673"/>
    </source>
</evidence>
<dbReference type="GeneTree" id="ENSGT01120000272100"/>
<proteinExistence type="inferred from homology"/>
<dbReference type="PANTHER" id="PTHR16717:SF8">
    <property type="entry name" value="CYTOCHROME C OXIDASE SUBUNIT 8A"/>
    <property type="match status" value="1"/>
</dbReference>
<reference evidence="11" key="1">
    <citation type="submission" date="2025-08" db="UniProtKB">
        <authorList>
            <consortium name="Ensembl"/>
        </authorList>
    </citation>
    <scope>IDENTIFICATION</scope>
</reference>
<feature type="transmembrane region" description="Helical" evidence="10">
    <location>
        <begin position="41"/>
        <end position="60"/>
    </location>
</feature>
<dbReference type="Proteomes" id="UP000261540">
    <property type="component" value="Unplaced"/>
</dbReference>
<keyword evidence="12" id="KW-1185">Reference proteome</keyword>
<dbReference type="InterPro" id="IPR003205">
    <property type="entry name" value="Cyt_c_oxidase_su8"/>
</dbReference>
<evidence type="ECO:0000313" key="11">
    <source>
        <dbReference type="Ensembl" id="ENSPKIP00000003380.1"/>
    </source>
</evidence>
<dbReference type="AlphaFoldDB" id="A0A3B3QCM9"/>
<accession>A0A3B3QCM9</accession>
<dbReference type="UniPathway" id="UPA00705"/>
<dbReference type="GeneID" id="111850681"/>
<comment type="similarity">
    <text evidence="3">Belongs to the cytochrome c oxidase VIII family.</text>
</comment>
<dbReference type="InterPro" id="IPR036548">
    <property type="entry name" value="Cyt_c_oxidase_su8_sf"/>
</dbReference>
<keyword evidence="6" id="KW-0809">Transit peptide</keyword>
<evidence type="ECO:0000256" key="1">
    <source>
        <dbReference type="ARBA" id="ARBA00004434"/>
    </source>
</evidence>
<evidence type="ECO:0000256" key="4">
    <source>
        <dbReference type="ARBA" id="ARBA00022692"/>
    </source>
</evidence>
<dbReference type="KEGG" id="pki:111850681"/>
<dbReference type="STRING" id="1676925.ENSPKIP00000003380"/>
<evidence type="ECO:0000256" key="7">
    <source>
        <dbReference type="ARBA" id="ARBA00022989"/>
    </source>
</evidence>
<dbReference type="GO" id="GO:0005743">
    <property type="term" value="C:mitochondrial inner membrane"/>
    <property type="evidence" value="ECO:0007669"/>
    <property type="project" value="UniProtKB-SubCell"/>
</dbReference>
<name>A0A3B3QCM9_9TELE</name>
<evidence type="ECO:0000256" key="3">
    <source>
        <dbReference type="ARBA" id="ARBA00010117"/>
    </source>
</evidence>
<keyword evidence="7 10" id="KW-1133">Transmembrane helix</keyword>
<reference evidence="11" key="2">
    <citation type="submission" date="2025-09" db="UniProtKB">
        <authorList>
            <consortium name="Ensembl"/>
        </authorList>
    </citation>
    <scope>IDENTIFICATION</scope>
</reference>
<dbReference type="PANTHER" id="PTHR16717">
    <property type="entry name" value="CYTOCHROME C OXIDASE POLYPEPTIDE VIII"/>
    <property type="match status" value="1"/>
</dbReference>
<dbReference type="SUPFAM" id="SSF81431">
    <property type="entry name" value="Mitochondrial cytochrome c oxidase subunit VIIIb (aka IX)"/>
    <property type="match status" value="1"/>
</dbReference>
<protein>
    <submittedName>
        <fullName evidence="11">Cytochrome c oxidase subunit 8B, mitochondrial</fullName>
    </submittedName>
</protein>
<evidence type="ECO:0000313" key="12">
    <source>
        <dbReference type="Proteomes" id="UP000261540"/>
    </source>
</evidence>